<comment type="caution">
    <text evidence="1">The sequence shown here is derived from an EMBL/GenBank/DDBJ whole genome shotgun (WGS) entry which is preliminary data.</text>
</comment>
<dbReference type="EMBL" id="JAGZCC010000025">
    <property type="protein sequence ID" value="MBS5588244.1"/>
    <property type="molecule type" value="Genomic_DNA"/>
</dbReference>
<accession>A0A943EKJ9</accession>
<reference evidence="1" key="1">
    <citation type="submission" date="2021-02" db="EMBL/GenBank/DDBJ databases">
        <title>Infant gut strain persistence is associated with maternal origin, phylogeny, and functional potential including surface adhesion and iron acquisition.</title>
        <authorList>
            <person name="Lou Y.C."/>
        </authorList>
    </citation>
    <scope>NUCLEOTIDE SEQUENCE</scope>
    <source>
        <strain evidence="1">L3_108_000G1_dasL3_108_000G1_metabat.metabat.11</strain>
    </source>
</reference>
<dbReference type="Proteomes" id="UP000751224">
    <property type="component" value="Unassembled WGS sequence"/>
</dbReference>
<dbReference type="AlphaFoldDB" id="A0A943EKJ9"/>
<protein>
    <submittedName>
        <fullName evidence="1">Uncharacterized protein</fullName>
    </submittedName>
</protein>
<name>A0A943EKJ9_9FIRM</name>
<organism evidence="1 2">
    <name type="scientific">Thomasclavelia spiroformis</name>
    <dbReference type="NCBI Taxonomy" id="29348"/>
    <lineage>
        <taxon>Bacteria</taxon>
        <taxon>Bacillati</taxon>
        <taxon>Bacillota</taxon>
        <taxon>Erysipelotrichia</taxon>
        <taxon>Erysipelotrichales</taxon>
        <taxon>Coprobacillaceae</taxon>
        <taxon>Thomasclavelia</taxon>
    </lineage>
</organism>
<proteinExistence type="predicted"/>
<gene>
    <name evidence="1" type="ORF">KHX14_05420</name>
</gene>
<sequence length="64" mass="7612">MMFLFGIFVTKKISSDSEERKLEFIVEEVMIDIKERNYDEAYIKANTIHYTSDWSSDIEKVGRN</sequence>
<evidence type="ECO:0000313" key="1">
    <source>
        <dbReference type="EMBL" id="MBS5588244.1"/>
    </source>
</evidence>
<evidence type="ECO:0000313" key="2">
    <source>
        <dbReference type="Proteomes" id="UP000751224"/>
    </source>
</evidence>
<dbReference type="RefSeq" id="WP_303886848.1">
    <property type="nucleotide sequence ID" value="NZ_JAGZCC010000025.1"/>
</dbReference>